<keyword evidence="1" id="KW-0863">Zinc-finger</keyword>
<feature type="domain" description="C3H1-type" evidence="3">
    <location>
        <begin position="80"/>
        <end position="102"/>
    </location>
</feature>
<dbReference type="InterPro" id="IPR000571">
    <property type="entry name" value="Znf_CCCH"/>
</dbReference>
<keyword evidence="5" id="KW-1185">Reference proteome</keyword>
<dbReference type="PROSITE" id="PS50103">
    <property type="entry name" value="ZF_C3H1"/>
    <property type="match status" value="1"/>
</dbReference>
<feature type="compositionally biased region" description="Pro residues" evidence="2">
    <location>
        <begin position="165"/>
        <end position="174"/>
    </location>
</feature>
<proteinExistence type="predicted"/>
<keyword evidence="1" id="KW-0479">Metal-binding</keyword>
<name>A0ABN9V705_9DINO</name>
<accession>A0ABN9V705</accession>
<evidence type="ECO:0000256" key="1">
    <source>
        <dbReference type="PROSITE-ProRule" id="PRU00723"/>
    </source>
</evidence>
<feature type="region of interest" description="Disordered" evidence="2">
    <location>
        <begin position="202"/>
        <end position="236"/>
    </location>
</feature>
<feature type="compositionally biased region" description="Polar residues" evidence="2">
    <location>
        <begin position="223"/>
        <end position="236"/>
    </location>
</feature>
<dbReference type="Proteomes" id="UP001189429">
    <property type="component" value="Unassembled WGS sequence"/>
</dbReference>
<reference evidence="4" key="1">
    <citation type="submission" date="2023-10" db="EMBL/GenBank/DDBJ databases">
        <authorList>
            <person name="Chen Y."/>
            <person name="Shah S."/>
            <person name="Dougan E. K."/>
            <person name="Thang M."/>
            <person name="Chan C."/>
        </authorList>
    </citation>
    <scope>NUCLEOTIDE SEQUENCE [LARGE SCALE GENOMIC DNA]</scope>
</reference>
<evidence type="ECO:0000313" key="4">
    <source>
        <dbReference type="EMBL" id="CAK0868671.1"/>
    </source>
</evidence>
<evidence type="ECO:0000313" key="5">
    <source>
        <dbReference type="Proteomes" id="UP001189429"/>
    </source>
</evidence>
<evidence type="ECO:0000256" key="2">
    <source>
        <dbReference type="SAM" id="MobiDB-lite"/>
    </source>
</evidence>
<protein>
    <recommendedName>
        <fullName evidence="3">C3H1-type domain-containing protein</fullName>
    </recommendedName>
</protein>
<dbReference type="EMBL" id="CAUYUJ010016771">
    <property type="protein sequence ID" value="CAK0868671.1"/>
    <property type="molecule type" value="Genomic_DNA"/>
</dbReference>
<organism evidence="4 5">
    <name type="scientific">Prorocentrum cordatum</name>
    <dbReference type="NCBI Taxonomy" id="2364126"/>
    <lineage>
        <taxon>Eukaryota</taxon>
        <taxon>Sar</taxon>
        <taxon>Alveolata</taxon>
        <taxon>Dinophyceae</taxon>
        <taxon>Prorocentrales</taxon>
        <taxon>Prorocentraceae</taxon>
        <taxon>Prorocentrum</taxon>
    </lineage>
</organism>
<evidence type="ECO:0000259" key="3">
    <source>
        <dbReference type="PROSITE" id="PS50103"/>
    </source>
</evidence>
<comment type="caution">
    <text evidence="4">The sequence shown here is derived from an EMBL/GenBank/DDBJ whole genome shotgun (WGS) entry which is preliminary data.</text>
</comment>
<feature type="region of interest" description="Disordered" evidence="2">
    <location>
        <begin position="153"/>
        <end position="188"/>
    </location>
</feature>
<gene>
    <name evidence="4" type="ORF">PCOR1329_LOCUS55255</name>
</gene>
<feature type="zinc finger region" description="C3H1-type" evidence="1">
    <location>
        <begin position="80"/>
        <end position="102"/>
    </location>
</feature>
<keyword evidence="1" id="KW-0862">Zinc</keyword>
<sequence>MPAYMVPGPARSPLAHALPQVSCFDEVHAGPVARSVPQTRLAQGRSAGAQAVPPQQHTVCPWESELPANSMGHAQGMCRPCLFFSQAQCRKGNACTFCHLGHSTRDIKKVRPSKKTRSWVQQRCSSGAPMAARTASEHREQLAAGAYGAAPPAAAAWKEHEPWEVPAPPPPPPPRRGEGVSRGASTVDREYSTAWVSSALRAATAPHGQFPGAGPGRAPFEQQHGQHQAQRVTLAL</sequence>